<keyword evidence="2 3" id="KW-0175">Coiled coil</keyword>
<protein>
    <submittedName>
        <fullName evidence="5">Efflux RND transporter periplasmic adaptor subunit</fullName>
    </submittedName>
</protein>
<organism evidence="5 6">
    <name type="scientific">Pendulispora brunnea</name>
    <dbReference type="NCBI Taxonomy" id="2905690"/>
    <lineage>
        <taxon>Bacteria</taxon>
        <taxon>Pseudomonadati</taxon>
        <taxon>Myxococcota</taxon>
        <taxon>Myxococcia</taxon>
        <taxon>Myxococcales</taxon>
        <taxon>Sorangiineae</taxon>
        <taxon>Pendulisporaceae</taxon>
        <taxon>Pendulispora</taxon>
    </lineage>
</organism>
<evidence type="ECO:0000256" key="2">
    <source>
        <dbReference type="ARBA" id="ARBA00023054"/>
    </source>
</evidence>
<proteinExistence type="predicted"/>
<dbReference type="Pfam" id="PF25954">
    <property type="entry name" value="Beta-barrel_RND_2"/>
    <property type="match status" value="1"/>
</dbReference>
<evidence type="ECO:0000256" key="3">
    <source>
        <dbReference type="SAM" id="Coils"/>
    </source>
</evidence>
<dbReference type="Gene3D" id="2.40.30.170">
    <property type="match status" value="1"/>
</dbReference>
<reference evidence="5 6" key="1">
    <citation type="submission" date="2021-12" db="EMBL/GenBank/DDBJ databases">
        <title>Discovery of the Pendulisporaceae a myxobacterial family with distinct sporulation behavior and unique specialized metabolism.</title>
        <authorList>
            <person name="Garcia R."/>
            <person name="Popoff A."/>
            <person name="Bader C.D."/>
            <person name="Loehr J."/>
            <person name="Walesch S."/>
            <person name="Walt C."/>
            <person name="Boldt J."/>
            <person name="Bunk B."/>
            <person name="Haeckl F.J.F.P.J."/>
            <person name="Gunesch A.P."/>
            <person name="Birkelbach J."/>
            <person name="Nuebel U."/>
            <person name="Pietschmann T."/>
            <person name="Bach T."/>
            <person name="Mueller R."/>
        </authorList>
    </citation>
    <scope>NUCLEOTIDE SEQUENCE [LARGE SCALE GENOMIC DNA]</scope>
    <source>
        <strain evidence="5 6">MSr12523</strain>
    </source>
</reference>
<dbReference type="PANTHER" id="PTHR32347">
    <property type="entry name" value="EFFLUX SYSTEM COMPONENT YKNX-RELATED"/>
    <property type="match status" value="1"/>
</dbReference>
<dbReference type="Gene3D" id="2.40.50.100">
    <property type="match status" value="1"/>
</dbReference>
<evidence type="ECO:0000259" key="4">
    <source>
        <dbReference type="Pfam" id="PF25954"/>
    </source>
</evidence>
<feature type="domain" description="CusB-like beta-barrel" evidence="4">
    <location>
        <begin position="273"/>
        <end position="351"/>
    </location>
</feature>
<dbReference type="EMBL" id="CP089982">
    <property type="protein sequence ID" value="WXA92407.1"/>
    <property type="molecule type" value="Genomic_DNA"/>
</dbReference>
<dbReference type="InterPro" id="IPR050465">
    <property type="entry name" value="UPF0194_transport"/>
</dbReference>
<sequence length="352" mass="37582">MKERSRFALPKRAVAAMLGAIALAGALGWRVHAQQAALQRPSGGSGTVEGTEVVISSRVHGRVREVLVQAGDTVKRSQVIARLDCIDQEASLRSARAQLRVAESNVDVAEAQSLDAHDNALVVASKTASARAEGASAMAAAEQADREAERTSRLHREGVVAAVEWERTDTQREQLDAQRRAALAALQTTQLSAKSARSSANAAKTRVEAARAAVETAQAEVTRAETSVAECTLLAPRDAIVTDRFLEPGAVVAPGSRVAGTIDLSTAKVVFFLPNAELARGRIGARAEVRVDAYPHRVFEGRVQRVASEAEFTPHNVQTREDRDRLVYAVEVHIDNAEGALRAGMPAEVTLP</sequence>
<dbReference type="SUPFAM" id="SSF111369">
    <property type="entry name" value="HlyD-like secretion proteins"/>
    <property type="match status" value="2"/>
</dbReference>
<evidence type="ECO:0000313" key="6">
    <source>
        <dbReference type="Proteomes" id="UP001379533"/>
    </source>
</evidence>
<comment type="subcellular location">
    <subcellularLocation>
        <location evidence="1">Cell envelope</location>
    </subcellularLocation>
</comment>
<feature type="coiled-coil region" evidence="3">
    <location>
        <begin position="200"/>
        <end position="227"/>
    </location>
</feature>
<keyword evidence="6" id="KW-1185">Reference proteome</keyword>
<dbReference type="Proteomes" id="UP001379533">
    <property type="component" value="Chromosome"/>
</dbReference>
<dbReference type="InterPro" id="IPR058792">
    <property type="entry name" value="Beta-barrel_RND_2"/>
</dbReference>
<name>A0ABZ2K5B2_9BACT</name>
<accession>A0ABZ2K5B2</accession>
<dbReference type="RefSeq" id="WP_394843010.1">
    <property type="nucleotide sequence ID" value="NZ_CP089982.1"/>
</dbReference>
<dbReference type="PANTHER" id="PTHR32347:SF23">
    <property type="entry name" value="BLL5650 PROTEIN"/>
    <property type="match status" value="1"/>
</dbReference>
<evidence type="ECO:0000313" key="5">
    <source>
        <dbReference type="EMBL" id="WXA92407.1"/>
    </source>
</evidence>
<evidence type="ECO:0000256" key="1">
    <source>
        <dbReference type="ARBA" id="ARBA00004196"/>
    </source>
</evidence>
<gene>
    <name evidence="5" type="ORF">LZC95_38895</name>
</gene>
<dbReference type="PRINTS" id="PR01490">
    <property type="entry name" value="RTXTOXIND"/>
</dbReference>